<organism evidence="3 5">
    <name type="scientific">Peribacillus simplex</name>
    <dbReference type="NCBI Taxonomy" id="1478"/>
    <lineage>
        <taxon>Bacteria</taxon>
        <taxon>Bacillati</taxon>
        <taxon>Bacillota</taxon>
        <taxon>Bacilli</taxon>
        <taxon>Bacillales</taxon>
        <taxon>Bacillaceae</taxon>
        <taxon>Peribacillus</taxon>
    </lineage>
</organism>
<comment type="caution">
    <text evidence="3">The sequence shown here is derived from an EMBL/GenBank/DDBJ whole genome shotgun (WGS) entry which is preliminary data.</text>
</comment>
<gene>
    <name evidence="2" type="ORF">BN1180_00275</name>
    <name evidence="3" type="ORF">SAMN05878482_103341</name>
    <name evidence="1" type="ORF">SRABI133_02035</name>
</gene>
<dbReference type="Proteomes" id="UP000789326">
    <property type="component" value="Unassembled WGS sequence"/>
</dbReference>
<dbReference type="EMBL" id="CAKKMG010000021">
    <property type="protein sequence ID" value="CAH0205736.1"/>
    <property type="molecule type" value="Genomic_DNA"/>
</dbReference>
<protein>
    <submittedName>
        <fullName evidence="3">Uncharacterized protein</fullName>
    </submittedName>
</protein>
<reference evidence="1" key="4">
    <citation type="submission" date="2021-11" db="EMBL/GenBank/DDBJ databases">
        <authorList>
            <person name="Bulgarelli D."/>
        </authorList>
    </citation>
    <scope>NUCLEOTIDE SEQUENCE</scope>
    <source>
        <strain evidence="1">Bi133</strain>
    </source>
</reference>
<evidence type="ECO:0000313" key="2">
    <source>
        <dbReference type="EMBL" id="CEG30178.1"/>
    </source>
</evidence>
<keyword evidence="4" id="KW-1185">Reference proteome</keyword>
<sequence length="37" mass="4008">MKKSTKALVVSFLIIAAFVIVPSELPGLYAELPGLYK</sequence>
<dbReference type="EMBL" id="CCXW01000001">
    <property type="protein sequence ID" value="CEG30178.1"/>
    <property type="molecule type" value="Genomic_DNA"/>
</dbReference>
<dbReference type="Proteomes" id="UP000182110">
    <property type="component" value="Unassembled WGS sequence"/>
</dbReference>
<evidence type="ECO:0000313" key="1">
    <source>
        <dbReference type="EMBL" id="CAH0205736.1"/>
    </source>
</evidence>
<name>A0A9X8WKP4_9BACI</name>
<evidence type="ECO:0000313" key="5">
    <source>
        <dbReference type="Proteomes" id="UP000185829"/>
    </source>
</evidence>
<proteinExistence type="predicted"/>
<dbReference type="Proteomes" id="UP000185829">
    <property type="component" value="Unassembled WGS sequence"/>
</dbReference>
<dbReference type="AlphaFoldDB" id="A0A9X8WKP4"/>
<reference evidence="2 4" key="1">
    <citation type="journal article" date="2014" name="Genome Announc.">
        <title>Genome Sequence of Bacillus simplex Strain P558, Isolated from a Human Fecal Sample.</title>
        <authorList>
            <person name="Croce O."/>
            <person name="Hugon P."/>
            <person name="Lagier J.C."/>
            <person name="Bibi F."/>
            <person name="Robert C."/>
            <person name="Azhar E.I."/>
            <person name="Raoult D."/>
            <person name="Fournier P.E."/>
        </authorList>
    </citation>
    <scope>NUCLEOTIDE SEQUENCE [LARGE SCALE GENOMIC DNA]</scope>
    <source>
        <strain evidence="2 4">P558</strain>
    </source>
</reference>
<dbReference type="EMBL" id="FTMX01000003">
    <property type="protein sequence ID" value="SIR33024.1"/>
    <property type="molecule type" value="Genomic_DNA"/>
</dbReference>
<evidence type="ECO:0000313" key="3">
    <source>
        <dbReference type="EMBL" id="SIR33024.1"/>
    </source>
</evidence>
<reference evidence="2" key="2">
    <citation type="submission" date="2014-10" db="EMBL/GenBank/DDBJ databases">
        <authorList>
            <person name="Urmite Genomes"/>
        </authorList>
    </citation>
    <scope>NUCLEOTIDE SEQUENCE</scope>
    <source>
        <strain evidence="2">P558</strain>
    </source>
</reference>
<accession>A0A9X8WKP4</accession>
<evidence type="ECO:0000313" key="4">
    <source>
        <dbReference type="Proteomes" id="UP000182110"/>
    </source>
</evidence>
<reference evidence="3 5" key="3">
    <citation type="submission" date="2017-01" db="EMBL/GenBank/DDBJ databases">
        <authorList>
            <person name="Varghese N."/>
            <person name="Submissions S."/>
        </authorList>
    </citation>
    <scope>NUCLEOTIDE SEQUENCE [LARGE SCALE GENOMIC DNA]</scope>
    <source>
        <strain evidence="3 5">RUG2-6</strain>
    </source>
</reference>